<dbReference type="AlphaFoldDB" id="A0AA35M430"/>
<dbReference type="EMBL" id="CABFNP030001012">
    <property type="protein sequence ID" value="CAI6090098.1"/>
    <property type="molecule type" value="Genomic_DNA"/>
</dbReference>
<evidence type="ECO:0000313" key="3">
    <source>
        <dbReference type="Proteomes" id="UP001160390"/>
    </source>
</evidence>
<dbReference type="PANTHER" id="PTHR38122">
    <property type="entry name" value="GLYCOPROTEIN X"/>
    <property type="match status" value="1"/>
</dbReference>
<sequence length="819" mass="88509">MRFSWGLAVGALSALLQSVGATDLPQTPDPAITQAPVPSSNWTAHVNVYSNAVNPDAARCGGCCTVYVNSTFRETTIIYETKTVPTTITETCTVTVPTTVTVKVPTTVIVKVPTTVGVTVGVPTTVNKPTTIKATTTYTTTYTTSYPVTTTKTVNCRPGSTTSSPSYPTNVYGRTPPQPICDTITTTVWKTTTTTELLYTTVPTTVVVPTTIDNTVQVPTTVDNTVLVPTTVDNTVRVPTTVDNTVQVPTTIDRTSYITKTTATPTTVWQTTTFTETVERTATVTSGTTIFTTEYRTVTSSYPVVSWATSYITETIRTTLPGQVTTLPGQVTTLPGTTSVTTLTVTADGTTSVITSTITLPASTVTLPASTITLPGQVTTLPGQTVTAPGATITAPAQTITLPGQVTTLPGSTVVTTATVLGPERTITVTRDGSTIISTVPGPTSYVPTTITVPPITVTVPPNTLTVTTITSVTLCPAPTATLASTYKPKSKLTFGCSPGYVCNPKKPDTCNFWPAPPQNEYTCSYEECIRSPPIKNVTWEGNQTGYYPPQFGYFNLNPNAFGLSYDIFEAEVIVKEKHGKLVTITTGNWESQTSISTFARSTSTAVPAVRRRLAKREFDTAPAVCYSICNNAYVLASSLGKSDELCDPVGDFIAGYNACTKCITDNIGESQTTPREIVDPEFGQFLNYCSGTNPVTSTSSTASGPESAHRNHFLERGFVLSEQRFFNSVHFGANLYNCYIHILSEPDHIKLEQFQQLQQFQPLEQLQLRCLFKLQLLCDCVQQFKRLQLCCGYTKQFQQRQLICYFNHRQSRPNLPQQ</sequence>
<evidence type="ECO:0000256" key="1">
    <source>
        <dbReference type="SAM" id="SignalP"/>
    </source>
</evidence>
<accession>A0AA35M430</accession>
<feature type="signal peptide" evidence="1">
    <location>
        <begin position="1"/>
        <end position="21"/>
    </location>
</feature>
<protein>
    <recommendedName>
        <fullName evidence="4">Glycoprotein X</fullName>
    </recommendedName>
</protein>
<dbReference type="PANTHER" id="PTHR38122:SF1">
    <property type="entry name" value="GLYCOPROTEIN X"/>
    <property type="match status" value="1"/>
</dbReference>
<keyword evidence="1" id="KW-0732">Signal</keyword>
<gene>
    <name evidence="2" type="ORF">CCHLO57077_00001716</name>
</gene>
<feature type="chain" id="PRO_5041211207" description="Glycoprotein X" evidence="1">
    <location>
        <begin position="22"/>
        <end position="819"/>
    </location>
</feature>
<evidence type="ECO:0000313" key="2">
    <source>
        <dbReference type="EMBL" id="CAI6090098.1"/>
    </source>
</evidence>
<dbReference type="Proteomes" id="UP001160390">
    <property type="component" value="Unassembled WGS sequence"/>
</dbReference>
<proteinExistence type="predicted"/>
<organism evidence="2 3">
    <name type="scientific">Clonostachys chloroleuca</name>
    <dbReference type="NCBI Taxonomy" id="1926264"/>
    <lineage>
        <taxon>Eukaryota</taxon>
        <taxon>Fungi</taxon>
        <taxon>Dikarya</taxon>
        <taxon>Ascomycota</taxon>
        <taxon>Pezizomycotina</taxon>
        <taxon>Sordariomycetes</taxon>
        <taxon>Hypocreomycetidae</taxon>
        <taxon>Hypocreales</taxon>
        <taxon>Bionectriaceae</taxon>
        <taxon>Clonostachys</taxon>
    </lineage>
</organism>
<keyword evidence="3" id="KW-1185">Reference proteome</keyword>
<name>A0AA35M430_9HYPO</name>
<evidence type="ECO:0008006" key="4">
    <source>
        <dbReference type="Google" id="ProtNLM"/>
    </source>
</evidence>
<reference evidence="2" key="1">
    <citation type="submission" date="2023-01" db="EMBL/GenBank/DDBJ databases">
        <authorList>
            <person name="Piombo E."/>
        </authorList>
    </citation>
    <scope>NUCLEOTIDE SEQUENCE</scope>
</reference>
<comment type="caution">
    <text evidence="2">The sequence shown here is derived from an EMBL/GenBank/DDBJ whole genome shotgun (WGS) entry which is preliminary data.</text>
</comment>